<keyword evidence="5" id="KW-1185">Reference proteome</keyword>
<name>A0A7J8WVU4_GOSAI</name>
<reference evidence="4 5" key="1">
    <citation type="journal article" date="2019" name="Genome Biol. Evol.">
        <title>Insights into the evolution of the New World diploid cottons (Gossypium, subgenus Houzingenia) based on genome sequencing.</title>
        <authorList>
            <person name="Grover C.E."/>
            <person name="Arick M.A. 2nd"/>
            <person name="Thrash A."/>
            <person name="Conover J.L."/>
            <person name="Sanders W.S."/>
            <person name="Peterson D.G."/>
            <person name="Frelichowski J.E."/>
            <person name="Scheffler J.A."/>
            <person name="Scheffler B.E."/>
            <person name="Wendel J.F."/>
        </authorList>
    </citation>
    <scope>NUCLEOTIDE SEQUENCE [LARGE SCALE GENOMIC DNA]</scope>
    <source>
        <strain evidence="4">185</strain>
        <tissue evidence="4">Leaf</tissue>
    </source>
</reference>
<dbReference type="GO" id="GO:0010019">
    <property type="term" value="P:chloroplast-nucleus signaling pathway"/>
    <property type="evidence" value="ECO:0007669"/>
    <property type="project" value="TreeGrafter"/>
</dbReference>
<dbReference type="NCBIfam" id="TIGR00756">
    <property type="entry name" value="PPR"/>
    <property type="match status" value="14"/>
</dbReference>
<evidence type="ECO:0000256" key="1">
    <source>
        <dbReference type="ARBA" id="ARBA00007626"/>
    </source>
</evidence>
<feature type="repeat" description="PPR" evidence="3">
    <location>
        <begin position="729"/>
        <end position="763"/>
    </location>
</feature>
<feature type="repeat" description="PPR" evidence="3">
    <location>
        <begin position="213"/>
        <end position="247"/>
    </location>
</feature>
<feature type="repeat" description="PPR" evidence="3">
    <location>
        <begin position="488"/>
        <end position="522"/>
    </location>
</feature>
<feature type="repeat" description="PPR" evidence="3">
    <location>
        <begin position="764"/>
        <end position="798"/>
    </location>
</feature>
<feature type="repeat" description="PPR" evidence="3">
    <location>
        <begin position="283"/>
        <end position="317"/>
    </location>
</feature>
<protein>
    <recommendedName>
        <fullName evidence="6">Pentatricopeptide repeat-containing protein</fullName>
    </recommendedName>
</protein>
<feature type="repeat" description="PPR" evidence="3">
    <location>
        <begin position="353"/>
        <end position="387"/>
    </location>
</feature>
<dbReference type="SUPFAM" id="SSF81901">
    <property type="entry name" value="HCP-like"/>
    <property type="match status" value="1"/>
</dbReference>
<dbReference type="Proteomes" id="UP000593577">
    <property type="component" value="Unassembled WGS sequence"/>
</dbReference>
<dbReference type="InterPro" id="IPR011990">
    <property type="entry name" value="TPR-like_helical_dom_sf"/>
</dbReference>
<gene>
    <name evidence="4" type="ORF">Goari_010960</name>
</gene>
<dbReference type="Pfam" id="PF01535">
    <property type="entry name" value="PPR"/>
    <property type="match status" value="4"/>
</dbReference>
<feature type="repeat" description="PPR" evidence="3">
    <location>
        <begin position="318"/>
        <end position="352"/>
    </location>
</feature>
<evidence type="ECO:0000256" key="3">
    <source>
        <dbReference type="PROSITE-ProRule" id="PRU00708"/>
    </source>
</evidence>
<keyword evidence="2" id="KW-0677">Repeat</keyword>
<feature type="repeat" description="PPR" evidence="3">
    <location>
        <begin position="834"/>
        <end position="868"/>
    </location>
</feature>
<dbReference type="PANTHER" id="PTHR47936">
    <property type="entry name" value="PPR_LONG DOMAIN-CONTAINING PROTEIN"/>
    <property type="match status" value="1"/>
</dbReference>
<feature type="repeat" description="PPR" evidence="3">
    <location>
        <begin position="388"/>
        <end position="418"/>
    </location>
</feature>
<dbReference type="PANTHER" id="PTHR47936:SF1">
    <property type="entry name" value="PENTATRICOPEPTIDE REPEAT-CONTAINING PROTEIN GUN1, CHLOROPLASTIC"/>
    <property type="match status" value="1"/>
</dbReference>
<sequence>MSLPPRLSRLSSSSLPKTPPLQTLLKRGFTPTLKSINQLLLFLSHSRRFNAVIHLFSQLDSNKINPNSQTHSILICSLLKLHKFEEAEHLVSTQMSKCPDFPKTRFWDSLIQGFGVIRNNPEKGLLLLKDCLRDSGTLPSSFTFCSLIHGFVSQGNMDRAIEVLELMTGDNVRYPFDNFVCSSVIVGFCKIGKPEVAVRFFENCMNSGALKPNVVTYTALLSSFNLLGKFDEGCELVYSMKKEGLALDAILYSCWILGYFRNGCLMEALRKYREMVERGISPDTVSYTVLIDGFSKEGSVGKAVGFLKKMLKDGVMPNVITYTAIMLGFCKEGKFEKAFRLFKEVQDMGIEVDEFMYATLIDGACRKGDFDCVFRLLDEMEKKGIKPSIVTYNIVINGLCKVGRTSEADNVFKEVAGDIITYSTLLYGYTEEGNIKGIFKTKEKLEKSGLCMDVVACNILIKAFFMVGAFEDARALYQAMPEMDLNADSITYCTMIDGYCKVGRIEEALEVFDEYRVSLVSSVACYNCIISGLCKQGMVDMAIQVIIELGEKGFILDMGISMMLIRAAFAQMGAVGVMNFVFKLENFGSDTYNSLCDDAIRFLCKRGFVETATEVYFVMRRKGLILMKSSYNLVLEKLIYGGKTSLVGPFLNFFLKDYGLVEPIVGKILAQYLCLNNMDIALQFLKKMKEQVSTVSLPPSILKNIVKEGRLLDAYKLVLEASESFADMDVVDYSFLVHALCKEGYPNQALNLCSFAKNNGITPNIVTYNSVINGLCCQGCLVEALRLFDSLERIGLVPSTVTYATLIDNLCKQGLLLEAKNLFDGMIYKGCKPNIRVYNSFIDNYCKFGQMDEALKLLSDLEIKSVKPDEFTVSALIYGYCMKGDMEGALTFYSEFKMKNVSPDFLGFIHMVRGLCAKGRMEEARSILREMLQTKSVVELINNIDTKIESESIESFLVFLCDQGSIQEALVVLNEIASILFPSQKWSVHQESQALNNGLKSEALSAVSTVSAGSNKISGLDGAAEYYDIGKEESQFRNFDFYYSLLSSLCLKGELHKANKVMNDMLSSLQGDFHIFGESLEDHILILKFGNGQDAGVRHGFHVNIGAYTKIIFGGKCIMEVPALGVRLHFASFTQKMGKLVPKVDLGDIANRSVTLVDWSARKRR</sequence>
<dbReference type="GO" id="GO:0031930">
    <property type="term" value="P:mitochondria-nucleus signaling pathway"/>
    <property type="evidence" value="ECO:0007669"/>
    <property type="project" value="TreeGrafter"/>
</dbReference>
<feature type="repeat" description="PPR" evidence="3">
    <location>
        <begin position="140"/>
        <end position="174"/>
    </location>
</feature>
<dbReference type="Pfam" id="PF13041">
    <property type="entry name" value="PPR_2"/>
    <property type="match status" value="5"/>
</dbReference>
<dbReference type="Gene3D" id="1.25.40.10">
    <property type="entry name" value="Tetratricopeptide repeat domain"/>
    <property type="match status" value="8"/>
</dbReference>
<evidence type="ECO:0008006" key="6">
    <source>
        <dbReference type="Google" id="ProtNLM"/>
    </source>
</evidence>
<evidence type="ECO:0000313" key="4">
    <source>
        <dbReference type="EMBL" id="MBA0679171.1"/>
    </source>
</evidence>
<feature type="repeat" description="PPR" evidence="3">
    <location>
        <begin position="869"/>
        <end position="903"/>
    </location>
</feature>
<feature type="repeat" description="PPR" evidence="3">
    <location>
        <begin position="904"/>
        <end position="938"/>
    </location>
</feature>
<dbReference type="GO" id="GO:0009507">
    <property type="term" value="C:chloroplast"/>
    <property type="evidence" value="ECO:0007669"/>
    <property type="project" value="TreeGrafter"/>
</dbReference>
<accession>A0A7J8WVU4</accession>
<feature type="repeat" description="PPR" evidence="3">
    <location>
        <begin position="248"/>
        <end position="282"/>
    </location>
</feature>
<dbReference type="AlphaFoldDB" id="A0A7J8WVU4"/>
<dbReference type="PROSITE" id="PS51375">
    <property type="entry name" value="PPR"/>
    <property type="match status" value="16"/>
</dbReference>
<feature type="repeat" description="PPR" evidence="3">
    <location>
        <begin position="177"/>
        <end position="212"/>
    </location>
</feature>
<dbReference type="Pfam" id="PF12854">
    <property type="entry name" value="PPR_1"/>
    <property type="match status" value="2"/>
</dbReference>
<comment type="caution">
    <text evidence="4">The sequence shown here is derived from an EMBL/GenBank/DDBJ whole genome shotgun (WGS) entry which is preliminary data.</text>
</comment>
<dbReference type="EMBL" id="JABFAA010000004">
    <property type="protein sequence ID" value="MBA0679171.1"/>
    <property type="molecule type" value="Genomic_DNA"/>
</dbReference>
<evidence type="ECO:0000256" key="2">
    <source>
        <dbReference type="ARBA" id="ARBA00022737"/>
    </source>
</evidence>
<feature type="repeat" description="PPR" evidence="3">
    <location>
        <begin position="453"/>
        <end position="487"/>
    </location>
</feature>
<evidence type="ECO:0000313" key="5">
    <source>
        <dbReference type="Proteomes" id="UP000593577"/>
    </source>
</evidence>
<comment type="similarity">
    <text evidence="1">Belongs to the PPR family. P subfamily.</text>
</comment>
<dbReference type="Pfam" id="PF13812">
    <property type="entry name" value="PPR_3"/>
    <property type="match status" value="1"/>
</dbReference>
<proteinExistence type="inferred from homology"/>
<feature type="repeat" description="PPR" evidence="3">
    <location>
        <begin position="799"/>
        <end position="833"/>
    </location>
</feature>
<dbReference type="InterPro" id="IPR002885">
    <property type="entry name" value="PPR_rpt"/>
</dbReference>
<organism evidence="4 5">
    <name type="scientific">Gossypium aridum</name>
    <name type="common">American cotton</name>
    <name type="synonym">Erioxylum aridum</name>
    <dbReference type="NCBI Taxonomy" id="34290"/>
    <lineage>
        <taxon>Eukaryota</taxon>
        <taxon>Viridiplantae</taxon>
        <taxon>Streptophyta</taxon>
        <taxon>Embryophyta</taxon>
        <taxon>Tracheophyta</taxon>
        <taxon>Spermatophyta</taxon>
        <taxon>Magnoliopsida</taxon>
        <taxon>eudicotyledons</taxon>
        <taxon>Gunneridae</taxon>
        <taxon>Pentapetalae</taxon>
        <taxon>rosids</taxon>
        <taxon>malvids</taxon>
        <taxon>Malvales</taxon>
        <taxon>Malvaceae</taxon>
        <taxon>Malvoideae</taxon>
        <taxon>Gossypium</taxon>
    </lineage>
</organism>